<dbReference type="OrthoDB" id="2502820at2759"/>
<feature type="transmembrane region" description="Helical" evidence="5">
    <location>
        <begin position="364"/>
        <end position="382"/>
    </location>
</feature>
<keyword evidence="4 5" id="KW-0472">Membrane</keyword>
<comment type="subcellular location">
    <subcellularLocation>
        <location evidence="1">Membrane</location>
        <topology evidence="1">Multi-pass membrane protein</topology>
    </subcellularLocation>
</comment>
<reference evidence="6 7" key="1">
    <citation type="submission" date="2017-08" db="EMBL/GenBank/DDBJ databases">
        <title>Acidophilic green algal genome provides insights into adaptation to an acidic environment.</title>
        <authorList>
            <person name="Hirooka S."/>
            <person name="Hirose Y."/>
            <person name="Kanesaki Y."/>
            <person name="Higuchi S."/>
            <person name="Fujiwara T."/>
            <person name="Onuma R."/>
            <person name="Era A."/>
            <person name="Ohbayashi R."/>
            <person name="Uzuka A."/>
            <person name="Nozaki H."/>
            <person name="Yoshikawa H."/>
            <person name="Miyagishima S.Y."/>
        </authorList>
    </citation>
    <scope>NUCLEOTIDE SEQUENCE [LARGE SCALE GENOMIC DNA]</scope>
    <source>
        <strain evidence="6 7">NIES-2499</strain>
    </source>
</reference>
<evidence type="ECO:0000256" key="3">
    <source>
        <dbReference type="ARBA" id="ARBA00022989"/>
    </source>
</evidence>
<evidence type="ECO:0000313" key="6">
    <source>
        <dbReference type="EMBL" id="GAX74153.1"/>
    </source>
</evidence>
<dbReference type="Proteomes" id="UP000232323">
    <property type="component" value="Unassembled WGS sequence"/>
</dbReference>
<feature type="transmembrane region" description="Helical" evidence="5">
    <location>
        <begin position="267"/>
        <end position="286"/>
    </location>
</feature>
<keyword evidence="2 5" id="KW-0812">Transmembrane</keyword>
<evidence type="ECO:0000256" key="1">
    <source>
        <dbReference type="ARBA" id="ARBA00004141"/>
    </source>
</evidence>
<evidence type="ECO:0000256" key="5">
    <source>
        <dbReference type="SAM" id="Phobius"/>
    </source>
</evidence>
<dbReference type="InterPro" id="IPR007300">
    <property type="entry name" value="CidB/LrgB"/>
</dbReference>
<feature type="transmembrane region" description="Helical" evidence="5">
    <location>
        <begin position="122"/>
        <end position="142"/>
    </location>
</feature>
<dbReference type="AlphaFoldDB" id="A0A250WTL1"/>
<evidence type="ECO:0008006" key="8">
    <source>
        <dbReference type="Google" id="ProtNLM"/>
    </source>
</evidence>
<feature type="transmembrane region" description="Helical" evidence="5">
    <location>
        <begin position="193"/>
        <end position="209"/>
    </location>
</feature>
<accession>A0A250WTL1</accession>
<organism evidence="6 7">
    <name type="scientific">Chlamydomonas eustigma</name>
    <dbReference type="NCBI Taxonomy" id="1157962"/>
    <lineage>
        <taxon>Eukaryota</taxon>
        <taxon>Viridiplantae</taxon>
        <taxon>Chlorophyta</taxon>
        <taxon>core chlorophytes</taxon>
        <taxon>Chlorophyceae</taxon>
        <taxon>CS clade</taxon>
        <taxon>Chlamydomonadales</taxon>
        <taxon>Chlamydomonadaceae</taxon>
        <taxon>Chlamydomonas</taxon>
    </lineage>
</organism>
<sequence>MLRMQRTARAGSLTASAVDCKKLRIRCVNVHSTAEGPQDTGAFIQKLQAQKWIENWKSKQQLLSAIDQPEATAISQKADAQNWINNWKTKFAAQEVMSPAHSNEILPDTSQKKEASAGPSNVFLDYAHLWSGLGVLYVVDYFSKKAFLEAGLKFPSSLVGMFAITTLLIAVGEQNAAKIRGFFAPALDWIAKWLSLFYVASLVTLPLALKELSGSELVKIAIILSLGMVGTLIFTAQAAVFIRDLVKTPTKAVAKAKSASPYLPSHYIGWGALALASLAATLAAPGTFTSTMAVPFCLACTVSGYLLGNALPSSVQGVLHPVVMTALAGNAGAALFGAAIGVDYESALKIYYSKGVGAMGAGDVLMSLLGSVILSMGFRIYDQRETMKRHAPEILGATLASALFSFFSTALAAKALGLQSALARALIPRSVTVALALPIAGQLDAPLSIAAASVLLHCLMAANFGPALLTALGYKDTISRGLAAAGTGGGFGTAALTSKEPEALPFCALSYSMVGIISTMLATIPQVRNALVAIVG</sequence>
<dbReference type="GO" id="GO:0016020">
    <property type="term" value="C:membrane"/>
    <property type="evidence" value="ECO:0007669"/>
    <property type="project" value="UniProtKB-SubCell"/>
</dbReference>
<feature type="transmembrane region" description="Helical" evidence="5">
    <location>
        <begin position="447"/>
        <end position="469"/>
    </location>
</feature>
<protein>
    <recommendedName>
        <fullName evidence="8">Plastidal glycolate/glycerate translocator 1, chloroplastic</fullName>
    </recommendedName>
</protein>
<feature type="transmembrane region" description="Helical" evidence="5">
    <location>
        <begin position="221"/>
        <end position="246"/>
    </location>
</feature>
<feature type="transmembrane region" description="Helical" evidence="5">
    <location>
        <begin position="154"/>
        <end position="172"/>
    </location>
</feature>
<dbReference type="PANTHER" id="PTHR30249:SF0">
    <property type="entry name" value="PLASTIDAL GLYCOLATE_GLYCERATE TRANSLOCATOR 1, CHLOROPLASTIC"/>
    <property type="match status" value="1"/>
</dbReference>
<evidence type="ECO:0000256" key="4">
    <source>
        <dbReference type="ARBA" id="ARBA00023136"/>
    </source>
</evidence>
<evidence type="ECO:0000313" key="7">
    <source>
        <dbReference type="Proteomes" id="UP000232323"/>
    </source>
</evidence>
<feature type="transmembrane region" description="Helical" evidence="5">
    <location>
        <begin position="292"/>
        <end position="311"/>
    </location>
</feature>
<name>A0A250WTL1_9CHLO</name>
<dbReference type="STRING" id="1157962.A0A250WTL1"/>
<feature type="transmembrane region" description="Helical" evidence="5">
    <location>
        <begin position="323"/>
        <end position="344"/>
    </location>
</feature>
<keyword evidence="3 5" id="KW-1133">Transmembrane helix</keyword>
<dbReference type="EMBL" id="BEGY01000006">
    <property type="protein sequence ID" value="GAX74153.1"/>
    <property type="molecule type" value="Genomic_DNA"/>
</dbReference>
<comment type="caution">
    <text evidence="6">The sequence shown here is derived from an EMBL/GenBank/DDBJ whole genome shotgun (WGS) entry which is preliminary data.</text>
</comment>
<feature type="transmembrane region" description="Helical" evidence="5">
    <location>
        <begin position="394"/>
        <end position="413"/>
    </location>
</feature>
<evidence type="ECO:0000256" key="2">
    <source>
        <dbReference type="ARBA" id="ARBA00022692"/>
    </source>
</evidence>
<proteinExistence type="predicted"/>
<dbReference type="PANTHER" id="PTHR30249">
    <property type="entry name" value="PUTATIVE SEROTONIN TRANSPORTER"/>
    <property type="match status" value="1"/>
</dbReference>
<dbReference type="Pfam" id="PF04172">
    <property type="entry name" value="LrgB"/>
    <property type="match status" value="1"/>
</dbReference>
<keyword evidence="7" id="KW-1185">Reference proteome</keyword>
<gene>
    <name evidence="6" type="ORF">CEUSTIGMA_g1602.t1</name>
</gene>